<dbReference type="KEGG" id="muc:MuYL_4286"/>
<dbReference type="EMBL" id="CP022743">
    <property type="protein sequence ID" value="ASU36171.1"/>
    <property type="molecule type" value="Genomic_DNA"/>
</dbReference>
<gene>
    <name evidence="1" type="ORF">MuYL_4286</name>
</gene>
<name>A0A223P2X4_9SPHI</name>
<dbReference type="AlphaFoldDB" id="A0A223P2X4"/>
<keyword evidence="2" id="KW-1185">Reference proteome</keyword>
<sequence>MVFLNSISYFSFVCGFGFNWVQSTLPYQINRKLKQIIAG</sequence>
<proteinExistence type="predicted"/>
<reference evidence="1 2" key="1">
    <citation type="submission" date="2017-08" db="EMBL/GenBank/DDBJ databases">
        <title>Complete genome sequence of Mucilaginibacter sp. strain BJC16-A31.</title>
        <authorList>
            <consortium name="Henan University of Science and Technology"/>
            <person name="You X."/>
        </authorList>
    </citation>
    <scope>NUCLEOTIDE SEQUENCE [LARGE SCALE GENOMIC DNA]</scope>
    <source>
        <strain evidence="1 2">BJC16-A31</strain>
    </source>
</reference>
<accession>A0A223P2X4</accession>
<evidence type="ECO:0000313" key="1">
    <source>
        <dbReference type="EMBL" id="ASU36171.1"/>
    </source>
</evidence>
<organism evidence="1 2">
    <name type="scientific">Mucilaginibacter xinganensis</name>
    <dbReference type="NCBI Taxonomy" id="1234841"/>
    <lineage>
        <taxon>Bacteria</taxon>
        <taxon>Pseudomonadati</taxon>
        <taxon>Bacteroidota</taxon>
        <taxon>Sphingobacteriia</taxon>
        <taxon>Sphingobacteriales</taxon>
        <taxon>Sphingobacteriaceae</taxon>
        <taxon>Mucilaginibacter</taxon>
    </lineage>
</organism>
<evidence type="ECO:0000313" key="2">
    <source>
        <dbReference type="Proteomes" id="UP000215002"/>
    </source>
</evidence>
<protein>
    <submittedName>
        <fullName evidence="1">Uncharacterized protein</fullName>
    </submittedName>
</protein>
<dbReference type="Proteomes" id="UP000215002">
    <property type="component" value="Chromosome"/>
</dbReference>